<dbReference type="PANTHER" id="PTHR31515:SF2">
    <property type="entry name" value="TRANSMEMBRANE PROTEIN"/>
    <property type="match status" value="1"/>
</dbReference>
<dbReference type="PANTHER" id="PTHR31515">
    <property type="entry name" value="TRANSMEMBRANE PROTEIN-RELATED"/>
    <property type="match status" value="1"/>
</dbReference>
<evidence type="ECO:0000313" key="2">
    <source>
        <dbReference type="EMBL" id="WMV38571.1"/>
    </source>
</evidence>
<proteinExistence type="predicted"/>
<dbReference type="EMBL" id="CP133618">
    <property type="protein sequence ID" value="WMV38571.1"/>
    <property type="molecule type" value="Genomic_DNA"/>
</dbReference>
<accession>A0AAF0U3G7</accession>
<dbReference type="AlphaFoldDB" id="A0AAF0U3G7"/>
<gene>
    <name evidence="2" type="ORF">MTR67_031956</name>
</gene>
<keyword evidence="3" id="KW-1185">Reference proteome</keyword>
<organism evidence="2 3">
    <name type="scientific">Solanum verrucosum</name>
    <dbReference type="NCBI Taxonomy" id="315347"/>
    <lineage>
        <taxon>Eukaryota</taxon>
        <taxon>Viridiplantae</taxon>
        <taxon>Streptophyta</taxon>
        <taxon>Embryophyta</taxon>
        <taxon>Tracheophyta</taxon>
        <taxon>Spermatophyta</taxon>
        <taxon>Magnoliopsida</taxon>
        <taxon>eudicotyledons</taxon>
        <taxon>Gunneridae</taxon>
        <taxon>Pentapetalae</taxon>
        <taxon>asterids</taxon>
        <taxon>lamiids</taxon>
        <taxon>Solanales</taxon>
        <taxon>Solanaceae</taxon>
        <taxon>Solanoideae</taxon>
        <taxon>Solaneae</taxon>
        <taxon>Solanum</taxon>
    </lineage>
</organism>
<sequence>MPYGSSSSHRACLVQITSPVWLTSYCIGAGVLPYVWDGSGCKGYPKAKLTFLGRIRRYNRKFFTQEEHQKVFLVALEKMTRPLYAKHPMAKFSWTVTEDTDTAEWYTRCVDVLNNVEKVSQGKDMAEVVQNKVMQFLNGRNGELKLRFERELKAGQFSGFHAECLTDTWIGNHRWAFIDLTAGPFSWGPAVGGEGVRTELSLPNVEKTIGAVAGTKAVVTCFRSSLRLRR</sequence>
<dbReference type="InterPro" id="IPR057228">
    <property type="entry name" value="DUF7906"/>
</dbReference>
<evidence type="ECO:0000313" key="3">
    <source>
        <dbReference type="Proteomes" id="UP001234989"/>
    </source>
</evidence>
<protein>
    <recommendedName>
        <fullName evidence="1">DUF7906 domain-containing protein</fullName>
    </recommendedName>
</protein>
<feature type="domain" description="DUF7906" evidence="1">
    <location>
        <begin position="159"/>
        <end position="218"/>
    </location>
</feature>
<evidence type="ECO:0000259" key="1">
    <source>
        <dbReference type="Pfam" id="PF25483"/>
    </source>
</evidence>
<reference evidence="2" key="1">
    <citation type="submission" date="2023-08" db="EMBL/GenBank/DDBJ databases">
        <title>A de novo genome assembly of Solanum verrucosum Schlechtendal, a Mexican diploid species geographically isolated from the other diploid A-genome species in potato relatives.</title>
        <authorList>
            <person name="Hosaka K."/>
        </authorList>
    </citation>
    <scope>NUCLEOTIDE SEQUENCE</scope>
    <source>
        <tissue evidence="2">Young leaves</tissue>
    </source>
</reference>
<dbReference type="Pfam" id="PF25483">
    <property type="entry name" value="DUF7906"/>
    <property type="match status" value="1"/>
</dbReference>
<name>A0AAF0U3G7_SOLVR</name>
<dbReference type="Proteomes" id="UP001234989">
    <property type="component" value="Chromosome 7"/>
</dbReference>